<protein>
    <recommendedName>
        <fullName evidence="4">Glycosyl transferase family 25 domain-containing protein</fullName>
    </recommendedName>
</protein>
<accession>A0A9P4MD05</accession>
<dbReference type="InterPro" id="IPR002654">
    <property type="entry name" value="Glyco_trans_25"/>
</dbReference>
<organism evidence="5 6">
    <name type="scientific">Rhizodiscina lignyota</name>
    <dbReference type="NCBI Taxonomy" id="1504668"/>
    <lineage>
        <taxon>Eukaryota</taxon>
        <taxon>Fungi</taxon>
        <taxon>Dikarya</taxon>
        <taxon>Ascomycota</taxon>
        <taxon>Pezizomycotina</taxon>
        <taxon>Dothideomycetes</taxon>
        <taxon>Pleosporomycetidae</taxon>
        <taxon>Aulographales</taxon>
        <taxon>Rhizodiscinaceae</taxon>
        <taxon>Rhizodiscina</taxon>
    </lineage>
</organism>
<keyword evidence="6" id="KW-1185">Reference proteome</keyword>
<dbReference type="EMBL" id="ML978123">
    <property type="protein sequence ID" value="KAF2101184.1"/>
    <property type="molecule type" value="Genomic_DNA"/>
</dbReference>
<evidence type="ECO:0000313" key="6">
    <source>
        <dbReference type="Proteomes" id="UP000799772"/>
    </source>
</evidence>
<evidence type="ECO:0000313" key="5">
    <source>
        <dbReference type="EMBL" id="KAF2101184.1"/>
    </source>
</evidence>
<dbReference type="PANTHER" id="PTHR10730:SF53">
    <property type="entry name" value="GLYCOSYLTRANSFERASE 25 FAMILY MEMBER"/>
    <property type="match status" value="1"/>
</dbReference>
<dbReference type="CDD" id="cd06532">
    <property type="entry name" value="Glyco_transf_25"/>
    <property type="match status" value="1"/>
</dbReference>
<sequence length="372" mass="41677">MNRDYSSSLRSATVPSNFTKSDLLRDVFNKTLGFQKIFVINLPSRTDHRDAITLAAALTDLELEFVDGVTEVAEKALPPGGKEVKLNKGGLGNWRAHLNIMRMIVERNITSALILEDDADWDIRIKSQMYDFAQASRSLLQPLQNQSSQYLDPTYPKPIANSQPQNFELGSASVSTPSSTPYGDVWDLFWLGHCGTRFPRASDGNAPLGRAIIPNDLTVPEQQHLKMEFGSLELLEEYPSHTRVVHRAWQNTCTIGYAVTQSGARSLLYEVGISAQKGTTDMELRSFCHGSDGRRIHTCLTAQPQIFEHHSPVGVRSTFSDISDHGQEYNDFAYTCNIRWSTRVNFPKLVAGEKDYIDSFKDGESSDHIRNC</sequence>
<dbReference type="GO" id="GO:0016740">
    <property type="term" value="F:transferase activity"/>
    <property type="evidence" value="ECO:0007669"/>
    <property type="project" value="UniProtKB-KW"/>
</dbReference>
<dbReference type="InterPro" id="IPR050757">
    <property type="entry name" value="Collagen_mod_GT25"/>
</dbReference>
<keyword evidence="3" id="KW-0808">Transferase</keyword>
<keyword evidence="2" id="KW-0328">Glycosyltransferase</keyword>
<dbReference type="Pfam" id="PF01755">
    <property type="entry name" value="Glyco_transf_25"/>
    <property type="match status" value="1"/>
</dbReference>
<gene>
    <name evidence="5" type="ORF">NA57DRAFT_34782</name>
</gene>
<reference evidence="5" key="1">
    <citation type="journal article" date="2020" name="Stud. Mycol.">
        <title>101 Dothideomycetes genomes: a test case for predicting lifestyles and emergence of pathogens.</title>
        <authorList>
            <person name="Haridas S."/>
            <person name="Albert R."/>
            <person name="Binder M."/>
            <person name="Bloem J."/>
            <person name="Labutti K."/>
            <person name="Salamov A."/>
            <person name="Andreopoulos B."/>
            <person name="Baker S."/>
            <person name="Barry K."/>
            <person name="Bills G."/>
            <person name="Bluhm B."/>
            <person name="Cannon C."/>
            <person name="Castanera R."/>
            <person name="Culley D."/>
            <person name="Daum C."/>
            <person name="Ezra D."/>
            <person name="Gonzalez J."/>
            <person name="Henrissat B."/>
            <person name="Kuo A."/>
            <person name="Liang C."/>
            <person name="Lipzen A."/>
            <person name="Lutzoni F."/>
            <person name="Magnuson J."/>
            <person name="Mondo S."/>
            <person name="Nolan M."/>
            <person name="Ohm R."/>
            <person name="Pangilinan J."/>
            <person name="Park H.-J."/>
            <person name="Ramirez L."/>
            <person name="Alfaro M."/>
            <person name="Sun H."/>
            <person name="Tritt A."/>
            <person name="Yoshinaga Y."/>
            <person name="Zwiers L.-H."/>
            <person name="Turgeon B."/>
            <person name="Goodwin S."/>
            <person name="Spatafora J."/>
            <person name="Crous P."/>
            <person name="Grigoriev I."/>
        </authorList>
    </citation>
    <scope>NUCLEOTIDE SEQUENCE</scope>
    <source>
        <strain evidence="5">CBS 133067</strain>
    </source>
</reference>
<evidence type="ECO:0000259" key="4">
    <source>
        <dbReference type="Pfam" id="PF01755"/>
    </source>
</evidence>
<dbReference type="PANTHER" id="PTHR10730">
    <property type="entry name" value="PROCOLLAGEN-LYSINE,2-OXOGLUTARATE 5-DIOXYGENASE/GLYCOSYLTRANSFERASE 25 FAMILY MEMBER"/>
    <property type="match status" value="1"/>
</dbReference>
<proteinExistence type="inferred from homology"/>
<evidence type="ECO:0000256" key="1">
    <source>
        <dbReference type="ARBA" id="ARBA00006721"/>
    </source>
</evidence>
<comment type="caution">
    <text evidence="5">The sequence shown here is derived from an EMBL/GenBank/DDBJ whole genome shotgun (WGS) entry which is preliminary data.</text>
</comment>
<name>A0A9P4MD05_9PEZI</name>
<dbReference type="Proteomes" id="UP000799772">
    <property type="component" value="Unassembled WGS sequence"/>
</dbReference>
<evidence type="ECO:0000256" key="3">
    <source>
        <dbReference type="ARBA" id="ARBA00022679"/>
    </source>
</evidence>
<feature type="domain" description="Glycosyl transferase family 25" evidence="4">
    <location>
        <begin position="35"/>
        <end position="133"/>
    </location>
</feature>
<dbReference type="AlphaFoldDB" id="A0A9P4MD05"/>
<dbReference type="OrthoDB" id="47375at2759"/>
<evidence type="ECO:0000256" key="2">
    <source>
        <dbReference type="ARBA" id="ARBA00022676"/>
    </source>
</evidence>
<comment type="similarity">
    <text evidence="1">Belongs to the glycosyltransferase 25 family.</text>
</comment>